<evidence type="ECO:0000313" key="3">
    <source>
        <dbReference type="Proteomes" id="UP000269945"/>
    </source>
</evidence>
<evidence type="ECO:0000313" key="2">
    <source>
        <dbReference type="EMBL" id="VCX10413.1"/>
    </source>
</evidence>
<gene>
    <name evidence="2" type="ORF">BN2614_LOCUS12</name>
</gene>
<dbReference type="AlphaFoldDB" id="A0A9X9Q4G5"/>
<dbReference type="Gene3D" id="4.10.75.10">
    <property type="entry name" value="Elafin-like"/>
    <property type="match status" value="1"/>
</dbReference>
<feature type="non-terminal residue" evidence="2">
    <location>
        <position position="1"/>
    </location>
</feature>
<dbReference type="GO" id="GO:0005576">
    <property type="term" value="C:extracellular region"/>
    <property type="evidence" value="ECO:0007669"/>
    <property type="project" value="InterPro"/>
</dbReference>
<dbReference type="GO" id="GO:0030414">
    <property type="term" value="F:peptidase inhibitor activity"/>
    <property type="evidence" value="ECO:0007669"/>
    <property type="project" value="InterPro"/>
</dbReference>
<feature type="domain" description="WAP" evidence="1">
    <location>
        <begin position="70"/>
        <end position="99"/>
    </location>
</feature>
<reference evidence="2 3" key="1">
    <citation type="submission" date="2018-10" db="EMBL/GenBank/DDBJ databases">
        <authorList>
            <person name="Ekblom R."/>
            <person name="Jareborg N."/>
        </authorList>
    </citation>
    <scope>NUCLEOTIDE SEQUENCE [LARGE SCALE GENOMIC DNA]</scope>
    <source>
        <tissue evidence="2">Muscle</tissue>
    </source>
</reference>
<comment type="caution">
    <text evidence="2">The sequence shown here is derived from an EMBL/GenBank/DDBJ whole genome shotgun (WGS) entry which is preliminary data.</text>
</comment>
<keyword evidence="3" id="KW-1185">Reference proteome</keyword>
<dbReference type="Pfam" id="PF00095">
    <property type="entry name" value="WAP"/>
    <property type="match status" value="1"/>
</dbReference>
<protein>
    <recommendedName>
        <fullName evidence="1">WAP domain-containing protein</fullName>
    </recommendedName>
</protein>
<dbReference type="InterPro" id="IPR008197">
    <property type="entry name" value="WAP_dom"/>
</dbReference>
<organism evidence="2 3">
    <name type="scientific">Gulo gulo</name>
    <name type="common">Wolverine</name>
    <name type="synonym">Gluton</name>
    <dbReference type="NCBI Taxonomy" id="48420"/>
    <lineage>
        <taxon>Eukaryota</taxon>
        <taxon>Metazoa</taxon>
        <taxon>Chordata</taxon>
        <taxon>Craniata</taxon>
        <taxon>Vertebrata</taxon>
        <taxon>Euteleostomi</taxon>
        <taxon>Mammalia</taxon>
        <taxon>Eutheria</taxon>
        <taxon>Laurasiatheria</taxon>
        <taxon>Carnivora</taxon>
        <taxon>Caniformia</taxon>
        <taxon>Musteloidea</taxon>
        <taxon>Mustelidae</taxon>
        <taxon>Guloninae</taxon>
        <taxon>Gulo</taxon>
    </lineage>
</organism>
<name>A0A9X9Q4G5_GULGU</name>
<dbReference type="Proteomes" id="UP000269945">
    <property type="component" value="Unassembled WGS sequence"/>
</dbReference>
<proteinExistence type="predicted"/>
<dbReference type="InterPro" id="IPR036645">
    <property type="entry name" value="Elafin-like_sf"/>
</dbReference>
<evidence type="ECO:0000259" key="1">
    <source>
        <dbReference type="Pfam" id="PF00095"/>
    </source>
</evidence>
<accession>A0A9X9Q4G5</accession>
<sequence length="101" mass="10628">LLSGICEHQQRSHALLEGTPAPQEGPWSHLLPHCSNRSLCGTVLRTLGLCAEQPCVSGQRSHVRSPAQDCGTCVELCSGDWDCDLGESCVSNGCGHVCAAV</sequence>
<dbReference type="EMBL" id="CYRY02033466">
    <property type="protein sequence ID" value="VCX10413.1"/>
    <property type="molecule type" value="Genomic_DNA"/>
</dbReference>